<organism evidence="1 2">
    <name type="scientific">Geothermobacter ehrlichii</name>
    <dbReference type="NCBI Taxonomy" id="213224"/>
    <lineage>
        <taxon>Bacteria</taxon>
        <taxon>Pseudomonadati</taxon>
        <taxon>Thermodesulfobacteriota</taxon>
        <taxon>Desulfuromonadia</taxon>
        <taxon>Desulfuromonadales</taxon>
        <taxon>Geothermobacteraceae</taxon>
        <taxon>Geothermobacter</taxon>
    </lineage>
</organism>
<dbReference type="Proteomes" id="UP000324159">
    <property type="component" value="Unassembled WGS sequence"/>
</dbReference>
<reference evidence="1 2" key="1">
    <citation type="submission" date="2019-07" db="EMBL/GenBank/DDBJ databases">
        <title>Genomic Encyclopedia of Type Strains, Phase IV (KMG-IV): sequencing the most valuable type-strain genomes for metagenomic binning, comparative biology and taxonomic classification.</title>
        <authorList>
            <person name="Goeker M."/>
        </authorList>
    </citation>
    <scope>NUCLEOTIDE SEQUENCE [LARGE SCALE GENOMIC DNA]</scope>
    <source>
        <strain evidence="1 2">SS015</strain>
    </source>
</reference>
<comment type="caution">
    <text evidence="1">The sequence shown here is derived from an EMBL/GenBank/DDBJ whole genome shotgun (WGS) entry which is preliminary data.</text>
</comment>
<accession>A0A5D3WP04</accession>
<sequence length="158" mass="17241">MSRLQEVVSPPDRIEADLAVVFFEPATVAPDGPAGLFDCRLGGVLADHLRSTEGGRLEQRLLVRSSGRIASPWVLFFPLAKVGVEPPQDCLAEAVDTALDAGFGCLAMAPPVERWPDREYWLGALQEILGRPEKSALECLVTFNRSYLHDHAAAVFNL</sequence>
<keyword evidence="2" id="KW-1185">Reference proteome</keyword>
<dbReference type="AlphaFoldDB" id="A0A5D3WP04"/>
<name>A0A5D3WP04_9BACT</name>
<dbReference type="OrthoDB" id="5405686at2"/>
<proteinExistence type="predicted"/>
<gene>
    <name evidence="1" type="ORF">EDC39_101426</name>
</gene>
<dbReference type="EMBL" id="VNIB01000001">
    <property type="protein sequence ID" value="TYP00265.1"/>
    <property type="molecule type" value="Genomic_DNA"/>
</dbReference>
<evidence type="ECO:0000313" key="1">
    <source>
        <dbReference type="EMBL" id="TYP00265.1"/>
    </source>
</evidence>
<protein>
    <submittedName>
        <fullName evidence="1">Uncharacterized protein</fullName>
    </submittedName>
</protein>
<evidence type="ECO:0000313" key="2">
    <source>
        <dbReference type="Proteomes" id="UP000324159"/>
    </source>
</evidence>
<dbReference type="RefSeq" id="WP_148894460.1">
    <property type="nucleotide sequence ID" value="NZ_VNIB01000001.1"/>
</dbReference>